<evidence type="ECO:0000313" key="13">
    <source>
        <dbReference type="EMBL" id="RNM43009.1"/>
    </source>
</evidence>
<keyword evidence="6" id="KW-0479">Metal-binding</keyword>
<keyword evidence="8" id="KW-0067">ATP-binding</keyword>
<evidence type="ECO:0000313" key="15">
    <source>
        <dbReference type="Proteomes" id="UP000270112"/>
    </source>
</evidence>
<evidence type="ECO:0000256" key="8">
    <source>
        <dbReference type="ARBA" id="ARBA00022840"/>
    </source>
</evidence>
<evidence type="ECO:0000256" key="1">
    <source>
        <dbReference type="ARBA" id="ARBA00004496"/>
    </source>
</evidence>
<dbReference type="Pfam" id="PF02367">
    <property type="entry name" value="TsaE"/>
    <property type="match status" value="1"/>
</dbReference>
<dbReference type="Gene3D" id="3.40.50.300">
    <property type="entry name" value="P-loop containing nucleotide triphosphate hydrolases"/>
    <property type="match status" value="1"/>
</dbReference>
<dbReference type="SUPFAM" id="SSF52540">
    <property type="entry name" value="P-loop containing nucleoside triphosphate hydrolases"/>
    <property type="match status" value="1"/>
</dbReference>
<comment type="subcellular location">
    <subcellularLocation>
        <location evidence="1">Cytoplasm</location>
    </subcellularLocation>
</comment>
<evidence type="ECO:0000256" key="5">
    <source>
        <dbReference type="ARBA" id="ARBA00022694"/>
    </source>
</evidence>
<reference evidence="15" key="2">
    <citation type="submission" date="2018-05" db="EMBL/GenBank/DDBJ databases">
        <title>Genome Sequencing of selected type strains of the family Eggerthellaceae.</title>
        <authorList>
            <person name="Danylec N."/>
            <person name="Stoll D.A."/>
            <person name="Doetsch A."/>
            <person name="Huch M."/>
        </authorList>
    </citation>
    <scope>NUCLEOTIDE SEQUENCE [LARGE SCALE GENOMIC DNA]</scope>
    <source>
        <strain evidence="15">DSM 16107</strain>
    </source>
</reference>
<dbReference type="PANTHER" id="PTHR33540:SF2">
    <property type="entry name" value="TRNA THREONYLCARBAMOYLADENOSINE BIOSYNTHESIS PROTEIN TSAE"/>
    <property type="match status" value="1"/>
</dbReference>
<dbReference type="GO" id="GO:0002949">
    <property type="term" value="P:tRNA threonylcarbamoyladenosine modification"/>
    <property type="evidence" value="ECO:0007669"/>
    <property type="project" value="InterPro"/>
</dbReference>
<keyword evidence="5" id="KW-0819">tRNA processing</keyword>
<comment type="caution">
    <text evidence="13">The sequence shown here is derived from an EMBL/GenBank/DDBJ whole genome shotgun (WGS) entry which is preliminary data.</text>
</comment>
<dbReference type="GO" id="GO:0046872">
    <property type="term" value="F:metal ion binding"/>
    <property type="evidence" value="ECO:0007669"/>
    <property type="project" value="UniProtKB-KW"/>
</dbReference>
<keyword evidence="9" id="KW-0460">Magnesium</keyword>
<dbReference type="RefSeq" id="WP_114546079.1">
    <property type="nucleotide sequence ID" value="NZ_CALJMG010000165.1"/>
</dbReference>
<dbReference type="PANTHER" id="PTHR33540">
    <property type="entry name" value="TRNA THREONYLCARBAMOYLADENOSINE BIOSYNTHESIS PROTEIN TSAE"/>
    <property type="match status" value="1"/>
</dbReference>
<dbReference type="Proteomes" id="UP000253817">
    <property type="component" value="Unassembled WGS sequence"/>
</dbReference>
<reference evidence="13" key="3">
    <citation type="journal article" date="2019" name="Microbiol. Resour. Announc.">
        <title>Draft Genome Sequences of Type Strains of Gordonibacter faecihominis, Paraeggerthella hongkongensis, Parvibacter caecicola,Slackia equolifaciens, Slackia faecicanis, and Slackia isoflavoniconvertens.</title>
        <authorList>
            <person name="Danylec N."/>
            <person name="Stoll D.A."/>
            <person name="Dotsch A."/>
            <person name="Huch M."/>
        </authorList>
    </citation>
    <scope>NUCLEOTIDE SEQUENCE</scope>
    <source>
        <strain evidence="13">DSM 16107</strain>
    </source>
</reference>
<accession>A0A3N0J192</accession>
<evidence type="ECO:0000256" key="9">
    <source>
        <dbReference type="ARBA" id="ARBA00022842"/>
    </source>
</evidence>
<proteinExistence type="inferred from homology"/>
<evidence type="ECO:0000256" key="2">
    <source>
        <dbReference type="ARBA" id="ARBA00007599"/>
    </source>
</evidence>
<evidence type="ECO:0000256" key="4">
    <source>
        <dbReference type="ARBA" id="ARBA00022490"/>
    </source>
</evidence>
<dbReference type="InterPro" id="IPR027417">
    <property type="entry name" value="P-loop_NTPase"/>
</dbReference>
<gene>
    <name evidence="12" type="ORF">C1876_07425</name>
    <name evidence="13" type="ORF">DMP09_01785</name>
</gene>
<evidence type="ECO:0000313" key="12">
    <source>
        <dbReference type="EMBL" id="RDB69326.1"/>
    </source>
</evidence>
<organism evidence="13 15">
    <name type="scientific">Eggerthella sinensis</name>
    <dbReference type="NCBI Taxonomy" id="242230"/>
    <lineage>
        <taxon>Bacteria</taxon>
        <taxon>Bacillati</taxon>
        <taxon>Actinomycetota</taxon>
        <taxon>Coriobacteriia</taxon>
        <taxon>Eggerthellales</taxon>
        <taxon>Eggerthellaceae</taxon>
        <taxon>Eggerthella</taxon>
    </lineage>
</organism>
<comment type="function">
    <text evidence="10">Required for the formation of a threonylcarbamoyl group on adenosine at position 37 (t(6)A37) in tRNAs that read codons beginning with adenine. Is involved in the transfer of the threonylcarbamoyl moiety of threonylcarbamoyl-AMP (TC-AMP) to the N6 group of A37, together with TsaD and TsaB. TsaE seems to play an indirect role in the t(6)A biosynthesis pathway, possibly in regulating the core enzymatic function of TsaD.</text>
</comment>
<dbReference type="EMBL" id="QICC01000004">
    <property type="protein sequence ID" value="RNM43009.1"/>
    <property type="molecule type" value="Genomic_DNA"/>
</dbReference>
<comment type="similarity">
    <text evidence="2">Belongs to the TsaE family.</text>
</comment>
<name>A0A3N0J192_9ACTN</name>
<dbReference type="InterPro" id="IPR003442">
    <property type="entry name" value="T6A_TsaE"/>
</dbReference>
<dbReference type="GO" id="GO:0005524">
    <property type="term" value="F:ATP binding"/>
    <property type="evidence" value="ECO:0007669"/>
    <property type="project" value="UniProtKB-KW"/>
</dbReference>
<dbReference type="EMBL" id="PPTT01000010">
    <property type="protein sequence ID" value="RDB69326.1"/>
    <property type="molecule type" value="Genomic_DNA"/>
</dbReference>
<protein>
    <recommendedName>
        <fullName evidence="3">tRNA threonylcarbamoyladenosine biosynthesis protein TsaE</fullName>
    </recommendedName>
    <alternativeName>
        <fullName evidence="11">t(6)A37 threonylcarbamoyladenosine biosynthesis protein TsaE</fullName>
    </alternativeName>
</protein>
<evidence type="ECO:0000256" key="3">
    <source>
        <dbReference type="ARBA" id="ARBA00019010"/>
    </source>
</evidence>
<dbReference type="AlphaFoldDB" id="A0A3N0J192"/>
<dbReference type="GO" id="GO:0016740">
    <property type="term" value="F:transferase activity"/>
    <property type="evidence" value="ECO:0007669"/>
    <property type="project" value="UniProtKB-KW"/>
</dbReference>
<keyword evidence="4" id="KW-0963">Cytoplasm</keyword>
<dbReference type="Proteomes" id="UP000270112">
    <property type="component" value="Unassembled WGS sequence"/>
</dbReference>
<evidence type="ECO:0000256" key="11">
    <source>
        <dbReference type="ARBA" id="ARBA00032441"/>
    </source>
</evidence>
<keyword evidence="7" id="KW-0547">Nucleotide-binding</keyword>
<sequence length="171" mass="18710">MANGLTYTRKTTSSEATKQLAATLSPYLQAGDVIVLSGDLGAGKTQFVQGVAAGLGVRDQVTSPTFNILLTYPAGSLPLYHFDLYRLDDADELEDIGYYETIDGDGASFIEWGEKFPEALPYGYLELSIRVDDEGNRTVRVHAYGDRARRLLFVWAKDSKSRLMKCAGGNA</sequence>
<dbReference type="GO" id="GO:0005737">
    <property type="term" value="C:cytoplasm"/>
    <property type="evidence" value="ECO:0007669"/>
    <property type="project" value="UniProtKB-SubCell"/>
</dbReference>
<reference evidence="12 14" key="1">
    <citation type="journal article" date="2018" name="Elife">
        <title>Discovery and characterization of a prevalent human gut bacterial enzyme sufficient for the inactivation of a family of plant toxins.</title>
        <authorList>
            <person name="Koppel N."/>
            <person name="Bisanz J.E."/>
            <person name="Pandelia M.E."/>
            <person name="Turnbaugh P.J."/>
            <person name="Balskus E.P."/>
        </authorList>
    </citation>
    <scope>NUCLEOTIDE SEQUENCE [LARGE SCALE GENOMIC DNA]</scope>
    <source>
        <strain evidence="12 14">DSM 16107</strain>
    </source>
</reference>
<keyword evidence="14" id="KW-1185">Reference proteome</keyword>
<dbReference type="NCBIfam" id="TIGR00150">
    <property type="entry name" value="T6A_YjeE"/>
    <property type="match status" value="1"/>
</dbReference>
<evidence type="ECO:0000256" key="6">
    <source>
        <dbReference type="ARBA" id="ARBA00022723"/>
    </source>
</evidence>
<evidence type="ECO:0000313" key="14">
    <source>
        <dbReference type="Proteomes" id="UP000253817"/>
    </source>
</evidence>
<keyword evidence="13" id="KW-0808">Transferase</keyword>
<dbReference type="OrthoDB" id="9800307at2"/>
<evidence type="ECO:0000256" key="10">
    <source>
        <dbReference type="ARBA" id="ARBA00024908"/>
    </source>
</evidence>
<evidence type="ECO:0000256" key="7">
    <source>
        <dbReference type="ARBA" id="ARBA00022741"/>
    </source>
</evidence>